<dbReference type="Gene3D" id="3.90.180.10">
    <property type="entry name" value="Medium-chain alcohol dehydrogenases, catalytic domain"/>
    <property type="match status" value="1"/>
</dbReference>
<comment type="caution">
    <text evidence="2">The sequence shown here is derived from an EMBL/GenBank/DDBJ whole genome shotgun (WGS) entry which is preliminary data.</text>
</comment>
<proteinExistence type="predicted"/>
<sequence length="313" mass="34338">MKAIQMSQFGGKEVLEWVSIPTPEPKEGEVLVKIYAAGVNPVDWKIREGMLQGRMPHEFPVIPGWEFSGVVEARGHAARRFEIGDEVFSYCRRPTISKGAYAEWIAIPESYLARKSKAMSFEESAGTPLAGLTAYQCLFQLADCKAGTTVLILGASGGVGSFAVQLAKNVGATVIGLAGPENQDFLKNEWKVDLALNYKNPDWKKEFLHSYPKGVDLVMDFVGGPTFQDGVSCLHPQGRIVSILESDFSAIPNVSAAYHFVEPNAKHLETLSRLADEGKLKTYVSRTFPLSKAADAMEEIGRFHTRGKIVLNV</sequence>
<dbReference type="RefSeq" id="WP_135568719.1">
    <property type="nucleotide sequence ID" value="NZ_RQGK01000049.1"/>
</dbReference>
<protein>
    <submittedName>
        <fullName evidence="2">NADP-dependent oxidoreductase</fullName>
    </submittedName>
</protein>
<dbReference type="InterPro" id="IPR013154">
    <property type="entry name" value="ADH-like_N"/>
</dbReference>
<dbReference type="CDD" id="cd05289">
    <property type="entry name" value="MDR_like_2"/>
    <property type="match status" value="1"/>
</dbReference>
<dbReference type="Pfam" id="PF13602">
    <property type="entry name" value="ADH_zinc_N_2"/>
    <property type="match status" value="1"/>
</dbReference>
<name>A0A6N4QXH3_9LEPT</name>
<reference evidence="2 3" key="1">
    <citation type="journal article" date="2019" name="PLoS Negl. Trop. Dis.">
        <title>Revisiting the worldwide diversity of Leptospira species in the environment.</title>
        <authorList>
            <person name="Vincent A.T."/>
            <person name="Schiettekatte O."/>
            <person name="Bourhy P."/>
            <person name="Veyrier F.J."/>
            <person name="Picardeau M."/>
        </authorList>
    </citation>
    <scope>NUCLEOTIDE SEQUENCE [LARGE SCALE GENOMIC DNA]</scope>
    <source>
        <strain evidence="2 3">201702445</strain>
    </source>
</reference>
<dbReference type="InterPro" id="IPR036291">
    <property type="entry name" value="NAD(P)-bd_dom_sf"/>
</dbReference>
<evidence type="ECO:0000313" key="2">
    <source>
        <dbReference type="EMBL" id="TGL82010.1"/>
    </source>
</evidence>
<dbReference type="Gene3D" id="3.40.50.720">
    <property type="entry name" value="NAD(P)-binding Rossmann-like Domain"/>
    <property type="match status" value="1"/>
</dbReference>
<dbReference type="InterPro" id="IPR020843">
    <property type="entry name" value="ER"/>
</dbReference>
<evidence type="ECO:0000313" key="3">
    <source>
        <dbReference type="Proteomes" id="UP000297613"/>
    </source>
</evidence>
<organism evidence="2 3">
    <name type="scientific">Leptospira yasudae</name>
    <dbReference type="NCBI Taxonomy" id="2202201"/>
    <lineage>
        <taxon>Bacteria</taxon>
        <taxon>Pseudomonadati</taxon>
        <taxon>Spirochaetota</taxon>
        <taxon>Spirochaetia</taxon>
        <taxon>Leptospirales</taxon>
        <taxon>Leptospiraceae</taxon>
        <taxon>Leptospira</taxon>
    </lineage>
</organism>
<dbReference type="PANTHER" id="PTHR44013">
    <property type="entry name" value="ZINC-TYPE ALCOHOL DEHYDROGENASE-LIKE PROTEIN C16A3.02C"/>
    <property type="match status" value="1"/>
</dbReference>
<dbReference type="InterPro" id="IPR052733">
    <property type="entry name" value="Chloroplast_QOR"/>
</dbReference>
<dbReference type="SUPFAM" id="SSF50129">
    <property type="entry name" value="GroES-like"/>
    <property type="match status" value="1"/>
</dbReference>
<dbReference type="SUPFAM" id="SSF51735">
    <property type="entry name" value="NAD(P)-binding Rossmann-fold domains"/>
    <property type="match status" value="1"/>
</dbReference>
<dbReference type="InterPro" id="IPR011032">
    <property type="entry name" value="GroES-like_sf"/>
</dbReference>
<dbReference type="GO" id="GO:0016491">
    <property type="term" value="F:oxidoreductase activity"/>
    <property type="evidence" value="ECO:0007669"/>
    <property type="project" value="InterPro"/>
</dbReference>
<feature type="domain" description="Enoyl reductase (ER)" evidence="1">
    <location>
        <begin position="10"/>
        <end position="311"/>
    </location>
</feature>
<dbReference type="AlphaFoldDB" id="A0A6N4QXH3"/>
<dbReference type="Pfam" id="PF08240">
    <property type="entry name" value="ADH_N"/>
    <property type="match status" value="1"/>
</dbReference>
<dbReference type="Proteomes" id="UP000297613">
    <property type="component" value="Unassembled WGS sequence"/>
</dbReference>
<dbReference type="EMBL" id="RQGM01000059">
    <property type="protein sequence ID" value="TGL82010.1"/>
    <property type="molecule type" value="Genomic_DNA"/>
</dbReference>
<gene>
    <name evidence="2" type="ORF">EHQ83_14360</name>
</gene>
<dbReference type="PANTHER" id="PTHR44013:SF1">
    <property type="entry name" value="ZINC-TYPE ALCOHOL DEHYDROGENASE-LIKE PROTEIN C16A3.02C"/>
    <property type="match status" value="1"/>
</dbReference>
<dbReference type="SMART" id="SM00829">
    <property type="entry name" value="PKS_ER"/>
    <property type="match status" value="1"/>
</dbReference>
<accession>A0A6N4QXH3</accession>
<evidence type="ECO:0000259" key="1">
    <source>
        <dbReference type="SMART" id="SM00829"/>
    </source>
</evidence>